<dbReference type="PANTHER" id="PTHR15492">
    <property type="entry name" value="CYCLIN D1-BINDING PROTEIN 1"/>
    <property type="match status" value="1"/>
</dbReference>
<dbReference type="EMBL" id="JANBPY010000294">
    <property type="protein sequence ID" value="KAJ1967713.1"/>
    <property type="molecule type" value="Genomic_DNA"/>
</dbReference>
<proteinExistence type="predicted"/>
<name>A0A9W8E3J7_9FUNG</name>
<gene>
    <name evidence="2" type="ORF">IWQ62_001686</name>
</gene>
<keyword evidence="3" id="KW-1185">Reference proteome</keyword>
<dbReference type="Gene3D" id="1.20.1410.10">
    <property type="entry name" value="I/LWEQ domain"/>
    <property type="match status" value="1"/>
</dbReference>
<sequence length="379" mass="43094">MVTSQSHYDHYSATLAQLAKQCRILTSLIGNPAFRSYNETSTLVFDDQGNTLKTLTSKFTKDCNMYQLLKAVNNVVSLDKELRELHYHENECTKISLSYNNADVYVLGQASCDRLLQTHIPLVVSFLKTFPRTAGKTLLDTYYDLVTTLLQTLQQLAEAVKQSFDLTVQGQPRNQGLEQNARSCAQKCWDACKALREGPHTNQEAVRMIWQQHILPLVEDAESELTEGLRPDTEVTNAVADEDGWDLSGENIESWPEEKKRLAQTIQRTVGVVVQLFRKLQTPCLQSPIRVSEDSKVWLDELLTRGRAISDQIDATVASLWEGDEMEVVQSKWHQLRQQSVDIAHHVVMVQNLDRRFRKGLEAFVCDHSKPDTDKTEAE</sequence>
<evidence type="ECO:0000313" key="3">
    <source>
        <dbReference type="Proteomes" id="UP001150925"/>
    </source>
</evidence>
<protein>
    <recommendedName>
        <fullName evidence="1">Cyclin-D1-binding protein 1-like N-terminal domain-containing protein</fullName>
    </recommendedName>
</protein>
<reference evidence="2" key="1">
    <citation type="submission" date="2022-07" db="EMBL/GenBank/DDBJ databases">
        <title>Phylogenomic reconstructions and comparative analyses of Kickxellomycotina fungi.</title>
        <authorList>
            <person name="Reynolds N.K."/>
            <person name="Stajich J.E."/>
            <person name="Barry K."/>
            <person name="Grigoriev I.V."/>
            <person name="Crous P."/>
            <person name="Smith M.E."/>
        </authorList>
    </citation>
    <scope>NUCLEOTIDE SEQUENCE</scope>
    <source>
        <strain evidence="2">RSA 1196</strain>
    </source>
</reference>
<dbReference type="GO" id="GO:0005634">
    <property type="term" value="C:nucleus"/>
    <property type="evidence" value="ECO:0007669"/>
    <property type="project" value="TreeGrafter"/>
</dbReference>
<dbReference type="InterPro" id="IPR026907">
    <property type="entry name" value="GCIP-like"/>
</dbReference>
<dbReference type="PANTHER" id="PTHR15492:SF1">
    <property type="entry name" value="CYCLIN-D1-BINDING PROTEIN 1"/>
    <property type="match status" value="1"/>
</dbReference>
<dbReference type="Proteomes" id="UP001150925">
    <property type="component" value="Unassembled WGS sequence"/>
</dbReference>
<organism evidence="2 3">
    <name type="scientific">Dispira parvispora</name>
    <dbReference type="NCBI Taxonomy" id="1520584"/>
    <lineage>
        <taxon>Eukaryota</taxon>
        <taxon>Fungi</taxon>
        <taxon>Fungi incertae sedis</taxon>
        <taxon>Zoopagomycota</taxon>
        <taxon>Kickxellomycotina</taxon>
        <taxon>Dimargaritomycetes</taxon>
        <taxon>Dimargaritales</taxon>
        <taxon>Dimargaritaceae</taxon>
        <taxon>Dispira</taxon>
    </lineage>
</organism>
<evidence type="ECO:0000259" key="1">
    <source>
        <dbReference type="Pfam" id="PF13324"/>
    </source>
</evidence>
<dbReference type="OrthoDB" id="41588at2759"/>
<comment type="caution">
    <text evidence="2">The sequence shown here is derived from an EMBL/GenBank/DDBJ whole genome shotgun (WGS) entry which is preliminary data.</text>
</comment>
<accession>A0A9W8E3J7</accession>
<dbReference type="Gene3D" id="1.20.1420.10">
    <property type="entry name" value="Talin, central domain"/>
    <property type="match status" value="1"/>
</dbReference>
<feature type="domain" description="Cyclin-D1-binding protein 1-like N-terminal" evidence="1">
    <location>
        <begin position="90"/>
        <end position="227"/>
    </location>
</feature>
<evidence type="ECO:0000313" key="2">
    <source>
        <dbReference type="EMBL" id="KAJ1967713.1"/>
    </source>
</evidence>
<dbReference type="InterPro" id="IPR049317">
    <property type="entry name" value="GCIP-like_N"/>
</dbReference>
<dbReference type="Pfam" id="PF13324">
    <property type="entry name" value="GCIP_N"/>
    <property type="match status" value="1"/>
</dbReference>
<dbReference type="AlphaFoldDB" id="A0A9W8E3J7"/>